<dbReference type="PANTHER" id="PTHR43857:SF1">
    <property type="entry name" value="YJGH FAMILY PROTEIN"/>
    <property type="match status" value="1"/>
</dbReference>
<dbReference type="EMBL" id="SMLB01000037">
    <property type="protein sequence ID" value="TDD66611.1"/>
    <property type="molecule type" value="Genomic_DNA"/>
</dbReference>
<dbReference type="InterPro" id="IPR006175">
    <property type="entry name" value="YjgF/YER057c/UK114"/>
</dbReference>
<dbReference type="OrthoDB" id="3212792at2"/>
<dbReference type="RefSeq" id="WP_132105428.1">
    <property type="nucleotide sequence ID" value="NZ_SMLB01000037.1"/>
</dbReference>
<name>A0A4R5A422_9ACTN</name>
<dbReference type="Pfam" id="PF01042">
    <property type="entry name" value="Ribonuc_L-PSP"/>
    <property type="match status" value="1"/>
</dbReference>
<protein>
    <submittedName>
        <fullName evidence="1">RidA family protein</fullName>
    </submittedName>
</protein>
<dbReference type="PANTHER" id="PTHR43857">
    <property type="entry name" value="BLR7761 PROTEIN"/>
    <property type="match status" value="1"/>
</dbReference>
<accession>A0A4R5A422</accession>
<comment type="caution">
    <text evidence="1">The sequence shown here is derived from an EMBL/GenBank/DDBJ whole genome shotgun (WGS) entry which is preliminary data.</text>
</comment>
<dbReference type="Gene3D" id="3.30.1330.40">
    <property type="entry name" value="RutC-like"/>
    <property type="match status" value="1"/>
</dbReference>
<organism evidence="1 2">
    <name type="scientific">Jiangella aurantiaca</name>
    <dbReference type="NCBI Taxonomy" id="2530373"/>
    <lineage>
        <taxon>Bacteria</taxon>
        <taxon>Bacillati</taxon>
        <taxon>Actinomycetota</taxon>
        <taxon>Actinomycetes</taxon>
        <taxon>Jiangellales</taxon>
        <taxon>Jiangellaceae</taxon>
        <taxon>Jiangella</taxon>
    </lineage>
</organism>
<dbReference type="Proteomes" id="UP000295217">
    <property type="component" value="Unassembled WGS sequence"/>
</dbReference>
<gene>
    <name evidence="1" type="ORF">E1262_21610</name>
</gene>
<proteinExistence type="predicted"/>
<keyword evidence="2" id="KW-1185">Reference proteome</keyword>
<dbReference type="SUPFAM" id="SSF55298">
    <property type="entry name" value="YjgF-like"/>
    <property type="match status" value="1"/>
</dbReference>
<reference evidence="1 2" key="1">
    <citation type="submission" date="2019-02" db="EMBL/GenBank/DDBJ databases">
        <title>Draft genome sequences of novel Actinobacteria.</title>
        <authorList>
            <person name="Sahin N."/>
            <person name="Ay H."/>
            <person name="Saygin H."/>
        </authorList>
    </citation>
    <scope>NUCLEOTIDE SEQUENCE [LARGE SCALE GENOMIC DNA]</scope>
    <source>
        <strain evidence="1 2">8K307</strain>
    </source>
</reference>
<sequence>MTLTHINPESMHANPAFTWAVRVPAGADLVFIGGQNGVDESGQVVGPDIASQTRQALRNLLTVLEAAGARPEDVVKWTILIREGASLQDGFAAFGEVWGQRPNPPAITSAFVAGLAVPGALVEIEAVAAVPPPAG</sequence>
<dbReference type="CDD" id="cd00448">
    <property type="entry name" value="YjgF_YER057c_UK114_family"/>
    <property type="match status" value="1"/>
</dbReference>
<evidence type="ECO:0000313" key="2">
    <source>
        <dbReference type="Proteomes" id="UP000295217"/>
    </source>
</evidence>
<dbReference type="InterPro" id="IPR035959">
    <property type="entry name" value="RutC-like_sf"/>
</dbReference>
<evidence type="ECO:0000313" key="1">
    <source>
        <dbReference type="EMBL" id="TDD66611.1"/>
    </source>
</evidence>
<dbReference type="AlphaFoldDB" id="A0A4R5A422"/>